<dbReference type="GO" id="GO:0031461">
    <property type="term" value="C:cullin-RING ubiquitin ligase complex"/>
    <property type="evidence" value="ECO:0007669"/>
    <property type="project" value="InterPro"/>
</dbReference>
<dbReference type="Pfam" id="PF10557">
    <property type="entry name" value="Cullin_Nedd8"/>
    <property type="match status" value="1"/>
</dbReference>
<dbReference type="GO" id="GO:0006511">
    <property type="term" value="P:ubiquitin-dependent protein catabolic process"/>
    <property type="evidence" value="ECO:0007669"/>
    <property type="project" value="InterPro"/>
</dbReference>
<dbReference type="FunFam" id="1.20.1310.10:FF:000002">
    <property type="entry name" value="cullin-3 isoform X1"/>
    <property type="match status" value="1"/>
</dbReference>
<evidence type="ECO:0000256" key="3">
    <source>
        <dbReference type="ARBA" id="ARBA00022843"/>
    </source>
</evidence>
<name>A0A7S3H873_9STRA</name>
<organism evidence="8">
    <name type="scientific">Spumella elongata</name>
    <dbReference type="NCBI Taxonomy" id="89044"/>
    <lineage>
        <taxon>Eukaryota</taxon>
        <taxon>Sar</taxon>
        <taxon>Stramenopiles</taxon>
        <taxon>Ochrophyta</taxon>
        <taxon>Chrysophyceae</taxon>
        <taxon>Chromulinales</taxon>
        <taxon>Chromulinaceae</taxon>
        <taxon>Spumella</taxon>
    </lineage>
</organism>
<evidence type="ECO:0000256" key="1">
    <source>
        <dbReference type="ARBA" id="ARBA00006019"/>
    </source>
</evidence>
<keyword evidence="3" id="KW-0832">Ubl conjugation</keyword>
<feature type="domain" description="Cullin family profile" evidence="7">
    <location>
        <begin position="375"/>
        <end position="601"/>
    </location>
</feature>
<dbReference type="InterPro" id="IPR059120">
    <property type="entry name" value="Cullin-like_AB"/>
</dbReference>
<dbReference type="InterPro" id="IPR019559">
    <property type="entry name" value="Cullin_neddylation_domain"/>
</dbReference>
<dbReference type="SUPFAM" id="SSF74788">
    <property type="entry name" value="Cullin repeat-like"/>
    <property type="match status" value="1"/>
</dbReference>
<feature type="region of interest" description="Disordered" evidence="6">
    <location>
        <begin position="644"/>
        <end position="670"/>
    </location>
</feature>
<dbReference type="Gene3D" id="1.10.10.10">
    <property type="entry name" value="Winged helix-like DNA-binding domain superfamily/Winged helix DNA-binding domain"/>
    <property type="match status" value="1"/>
</dbReference>
<dbReference type="FunFam" id="1.20.1310.10:FF:000001">
    <property type="entry name" value="Cullin 3"/>
    <property type="match status" value="1"/>
</dbReference>
<protein>
    <recommendedName>
        <fullName evidence="7">Cullin family profile domain-containing protein</fullName>
    </recommendedName>
</protein>
<evidence type="ECO:0000256" key="2">
    <source>
        <dbReference type="ARBA" id="ARBA00022499"/>
    </source>
</evidence>
<dbReference type="InterPro" id="IPR001373">
    <property type="entry name" value="Cullin_N"/>
</dbReference>
<dbReference type="Pfam" id="PF26557">
    <property type="entry name" value="Cullin_AB"/>
    <property type="match status" value="1"/>
</dbReference>
<dbReference type="AlphaFoldDB" id="A0A7S3H873"/>
<dbReference type="InterPro" id="IPR016158">
    <property type="entry name" value="Cullin_homology"/>
</dbReference>
<dbReference type="Gene3D" id="3.30.230.130">
    <property type="entry name" value="Cullin, Chain C, Domain 2"/>
    <property type="match status" value="1"/>
</dbReference>
<proteinExistence type="inferred from homology"/>
<dbReference type="Gene3D" id="1.20.1310.10">
    <property type="entry name" value="Cullin Repeats"/>
    <property type="match status" value="4"/>
</dbReference>
<dbReference type="SUPFAM" id="SSF46785">
    <property type="entry name" value="Winged helix' DNA-binding domain"/>
    <property type="match status" value="1"/>
</dbReference>
<evidence type="ECO:0000256" key="6">
    <source>
        <dbReference type="SAM" id="MobiDB-lite"/>
    </source>
</evidence>
<dbReference type="InterPro" id="IPR016159">
    <property type="entry name" value="Cullin_repeat-like_dom_sf"/>
</dbReference>
<dbReference type="GO" id="GO:0031625">
    <property type="term" value="F:ubiquitin protein ligase binding"/>
    <property type="evidence" value="ECO:0007669"/>
    <property type="project" value="InterPro"/>
</dbReference>
<evidence type="ECO:0000313" key="8">
    <source>
        <dbReference type="EMBL" id="CAE0287796.1"/>
    </source>
</evidence>
<dbReference type="PANTHER" id="PTHR11932">
    <property type="entry name" value="CULLIN"/>
    <property type="match status" value="1"/>
</dbReference>
<dbReference type="PROSITE" id="PS01256">
    <property type="entry name" value="CULLIN_1"/>
    <property type="match status" value="1"/>
</dbReference>
<dbReference type="InterPro" id="IPR016157">
    <property type="entry name" value="Cullin_CS"/>
</dbReference>
<comment type="similarity">
    <text evidence="1 4 5">Belongs to the cullin family.</text>
</comment>
<feature type="compositionally biased region" description="Gly residues" evidence="6">
    <location>
        <begin position="654"/>
        <end position="669"/>
    </location>
</feature>
<evidence type="ECO:0000259" key="7">
    <source>
        <dbReference type="PROSITE" id="PS50069"/>
    </source>
</evidence>
<evidence type="ECO:0000256" key="4">
    <source>
        <dbReference type="PROSITE-ProRule" id="PRU00330"/>
    </source>
</evidence>
<reference evidence="8" key="1">
    <citation type="submission" date="2021-01" db="EMBL/GenBank/DDBJ databases">
        <authorList>
            <person name="Corre E."/>
            <person name="Pelletier E."/>
            <person name="Niang G."/>
            <person name="Scheremetjew M."/>
            <person name="Finn R."/>
            <person name="Kale V."/>
            <person name="Holt S."/>
            <person name="Cochrane G."/>
            <person name="Meng A."/>
            <person name="Brown T."/>
            <person name="Cohen L."/>
        </authorList>
    </citation>
    <scope>NUCLEOTIDE SEQUENCE</scope>
    <source>
        <strain evidence="8">CCAP 955/1</strain>
    </source>
</reference>
<sequence length="749" mass="85662">MNKGKGFSIQSFRQQPKVDQAAALQLWNTLHKAIDEIYNQNASILSYEELYRNAYNLVLHKHYELLYDGVKNDIRDHLTVSLIEIIEAKNESILAAIVHAWLFHTVAFNMMKDILMYMDRSYSVPRKKAPVYTLALQLFREVIIYHPSVRERLRSTILQEIAFERQGRVIDRPMIKSILAMFVDLNVDGVNVYEEEFEKFFLEETRNHYKVESLAFLSENTCPDYVIKAETRLGEEVARVRNYLSHTTEFKLKQVAEHELISVHAKALLELENTGFNCMLRDNKLPDLQRIYNLFARVPACMEMLRDAMFRFIKQAGLDIVASQETNKEPVVFVRSILELKSKFDTIIATSFRNEKAVLKKLNDAFEGFINVGNHCAAHLASYVDELLRGGIQGSTEVEVEDKLEKVIVIFKFLSDKDIFESYYKTLLCKRLLGGKSVSDEIEKQMIAKFKAECGYQFTTKLEGMFLDMGISKSAQEEFRNSAVFARTAIPLDVHVLTTGYWPLLPPPACLLPAPLQQSTTLFTAFYLEKNSGRKLTWLTHLGSVDIKANFKGGKKDLNVSLYQVCILLLFNEQETLGLEAIRAATEIPEMEFKRHLLSLCTPKLKILRKHSKGKGIEADDQFSFNEEFTSKFKRIKVPLISPKEVSGSDGTAGNNGDGTSGGGEGGLGESIPAAVEEERRHHVEAAIVRIMKARKTLSHNELVMETTRQLAMRFTPNPQFIKRRVESLIEREYLKRDLEDARVYQYLA</sequence>
<gene>
    <name evidence="8" type="ORF">SELO1098_LOCUS16639</name>
</gene>
<dbReference type="SMART" id="SM00182">
    <property type="entry name" value="CULLIN"/>
    <property type="match status" value="1"/>
</dbReference>
<dbReference type="InterPro" id="IPR045093">
    <property type="entry name" value="Cullin"/>
</dbReference>
<dbReference type="InterPro" id="IPR036390">
    <property type="entry name" value="WH_DNA-bd_sf"/>
</dbReference>
<accession>A0A7S3H873</accession>
<dbReference type="FunFam" id="1.10.10.10:FF:000014">
    <property type="entry name" value="Cullin 1"/>
    <property type="match status" value="1"/>
</dbReference>
<dbReference type="InterPro" id="IPR036317">
    <property type="entry name" value="Cullin_homology_sf"/>
</dbReference>
<dbReference type="PROSITE" id="PS50069">
    <property type="entry name" value="CULLIN_2"/>
    <property type="match status" value="1"/>
</dbReference>
<dbReference type="InterPro" id="IPR036388">
    <property type="entry name" value="WH-like_DNA-bd_sf"/>
</dbReference>
<dbReference type="EMBL" id="HBIC01032690">
    <property type="protein sequence ID" value="CAE0287796.1"/>
    <property type="molecule type" value="Transcribed_RNA"/>
</dbReference>
<dbReference type="Pfam" id="PF00888">
    <property type="entry name" value="Cullin"/>
    <property type="match status" value="1"/>
</dbReference>
<evidence type="ECO:0000256" key="5">
    <source>
        <dbReference type="RuleBase" id="RU003829"/>
    </source>
</evidence>
<keyword evidence="2" id="KW-1017">Isopeptide bond</keyword>
<dbReference type="SUPFAM" id="SSF75632">
    <property type="entry name" value="Cullin homology domain"/>
    <property type="match status" value="1"/>
</dbReference>
<dbReference type="SMART" id="SM00884">
    <property type="entry name" value="Cullin_Nedd8"/>
    <property type="match status" value="1"/>
</dbReference>